<reference evidence="1" key="1">
    <citation type="journal article" date="2009" name="PLoS Genet.">
        <title>Sequencing, mapping, and analysis of 27,455 maize full-length cDNAs.</title>
        <authorList>
            <person name="Soderlund C."/>
            <person name="Descour A."/>
            <person name="Kudrna D."/>
            <person name="Bomhoff M."/>
            <person name="Boyd L."/>
            <person name="Currie J."/>
            <person name="Angelova A."/>
            <person name="Collura K."/>
            <person name="Wissotski M."/>
            <person name="Ashley E."/>
            <person name="Morrow D."/>
            <person name="Fernandes J."/>
            <person name="Walbot V."/>
            <person name="Yu Y."/>
        </authorList>
    </citation>
    <scope>NUCLEOTIDE SEQUENCE</scope>
    <source>
        <strain evidence="1">B73</strain>
    </source>
</reference>
<dbReference type="EMBL" id="BT034612">
    <property type="protein sequence ID" value="ACF79617.1"/>
    <property type="molecule type" value="mRNA"/>
</dbReference>
<sequence>MKSSSGSLERHSTSASARTRWLLRRVPVQLVMFWPWSNSSVNM</sequence>
<proteinExistence type="evidence at transcript level"/>
<evidence type="ECO:0000313" key="1">
    <source>
        <dbReference type="EMBL" id="ACF79617.1"/>
    </source>
</evidence>
<dbReference type="AlphaFoldDB" id="B4FBX4"/>
<name>B4FBX4_MAIZE</name>
<organism evidence="1">
    <name type="scientific">Zea mays</name>
    <name type="common">Maize</name>
    <dbReference type="NCBI Taxonomy" id="4577"/>
    <lineage>
        <taxon>Eukaryota</taxon>
        <taxon>Viridiplantae</taxon>
        <taxon>Streptophyta</taxon>
        <taxon>Embryophyta</taxon>
        <taxon>Tracheophyta</taxon>
        <taxon>Spermatophyta</taxon>
        <taxon>Magnoliopsida</taxon>
        <taxon>Liliopsida</taxon>
        <taxon>Poales</taxon>
        <taxon>Poaceae</taxon>
        <taxon>PACMAD clade</taxon>
        <taxon>Panicoideae</taxon>
        <taxon>Andropogonodae</taxon>
        <taxon>Andropogoneae</taxon>
        <taxon>Tripsacinae</taxon>
        <taxon>Zea</taxon>
    </lineage>
</organism>
<accession>B4FBX4</accession>
<protein>
    <submittedName>
        <fullName evidence="1">Uncharacterized protein</fullName>
    </submittedName>
</protein>